<organism evidence="2 3">
    <name type="scientific">Adineta ricciae</name>
    <name type="common">Rotifer</name>
    <dbReference type="NCBI Taxonomy" id="249248"/>
    <lineage>
        <taxon>Eukaryota</taxon>
        <taxon>Metazoa</taxon>
        <taxon>Spiralia</taxon>
        <taxon>Gnathifera</taxon>
        <taxon>Rotifera</taxon>
        <taxon>Eurotatoria</taxon>
        <taxon>Bdelloidea</taxon>
        <taxon>Adinetida</taxon>
        <taxon>Adinetidae</taxon>
        <taxon>Adineta</taxon>
    </lineage>
</organism>
<feature type="transmembrane region" description="Helical" evidence="1">
    <location>
        <begin position="20"/>
        <end position="39"/>
    </location>
</feature>
<protein>
    <submittedName>
        <fullName evidence="2">Uncharacterized protein</fullName>
    </submittedName>
</protein>
<evidence type="ECO:0000313" key="2">
    <source>
        <dbReference type="EMBL" id="CAF0964431.1"/>
    </source>
</evidence>
<dbReference type="Proteomes" id="UP000663828">
    <property type="component" value="Unassembled WGS sequence"/>
</dbReference>
<reference evidence="2" key="1">
    <citation type="submission" date="2021-02" db="EMBL/GenBank/DDBJ databases">
        <authorList>
            <person name="Nowell W R."/>
        </authorList>
    </citation>
    <scope>NUCLEOTIDE SEQUENCE</scope>
</reference>
<accession>A0A814EC85</accession>
<keyword evidence="1" id="KW-1133">Transmembrane helix</keyword>
<gene>
    <name evidence="2" type="ORF">XAT740_LOCUS11329</name>
</gene>
<keyword evidence="1" id="KW-0472">Membrane</keyword>
<keyword evidence="1" id="KW-0812">Transmembrane</keyword>
<name>A0A814EC85_ADIRI</name>
<dbReference type="AlphaFoldDB" id="A0A814EC85"/>
<evidence type="ECO:0000256" key="1">
    <source>
        <dbReference type="SAM" id="Phobius"/>
    </source>
</evidence>
<dbReference type="EMBL" id="CAJNOR010000620">
    <property type="protein sequence ID" value="CAF0964431.1"/>
    <property type="molecule type" value="Genomic_DNA"/>
</dbReference>
<proteinExistence type="predicted"/>
<comment type="caution">
    <text evidence="2">The sequence shown here is derived from an EMBL/GenBank/DDBJ whole genome shotgun (WGS) entry which is preliminary data.</text>
</comment>
<keyword evidence="3" id="KW-1185">Reference proteome</keyword>
<evidence type="ECO:0000313" key="3">
    <source>
        <dbReference type="Proteomes" id="UP000663828"/>
    </source>
</evidence>
<sequence length="173" mass="20206">MSDNQTSASELFFRNPHQYSPLILHANSIASGLLFNYYYSYLNRQIGSTNNIFLKFIFNEILSRDLFPSIIFVKFHTLIEKSFLESIPSTFESDETELIQSKILQLKFDEISHENSTTIANYSLIGVNDFGISLQLIRIFQDEFRLTNLTEIQLNDDIRQWNYQYFPSLSSDS</sequence>